<keyword evidence="2" id="KW-1185">Reference proteome</keyword>
<evidence type="ECO:0000313" key="2">
    <source>
        <dbReference type="Proteomes" id="UP001177021"/>
    </source>
</evidence>
<dbReference type="EMBL" id="CASHSV030000615">
    <property type="protein sequence ID" value="CAJ2671830.1"/>
    <property type="molecule type" value="Genomic_DNA"/>
</dbReference>
<protein>
    <submittedName>
        <fullName evidence="1">Uncharacterized protein</fullName>
    </submittedName>
</protein>
<accession>A0ACB0LSQ4</accession>
<gene>
    <name evidence="1" type="ORF">MILVUS5_LOCUS35577</name>
</gene>
<reference evidence="1" key="1">
    <citation type="submission" date="2023-10" db="EMBL/GenBank/DDBJ databases">
        <authorList>
            <person name="Rodriguez Cubillos JULIANA M."/>
            <person name="De Vega J."/>
        </authorList>
    </citation>
    <scope>NUCLEOTIDE SEQUENCE</scope>
</reference>
<name>A0ACB0LSQ4_TRIPR</name>
<dbReference type="Proteomes" id="UP001177021">
    <property type="component" value="Unassembled WGS sequence"/>
</dbReference>
<sequence>MADNRTLRQLAAPDVNYNGLCIEYDAAAVPFELKSGLIHLLPKFSGLAGEDPHKHLKEFQVVCSTPLKPEGITEDHIKLRAFPFSLQGAAKDWIYYLEPNSIASWTALKKVFLERYFPASRAASIRKEICGVRQGNESLTEYWERFKHLVSSCPQHQITEQLLIQYFYEGLLPMDRNILDAASGGALVDKTPAAAKALIENMSLNSQQFTTRDNSVKSVNQIQVSSNKALETRLDDLTTLVKQLALVKTTTLCGICTSPEHPTDTCPILKDESITDLPQAYAANLYNQNRYNNTPDLSTNKYHPSWRNHPNLRYGNPQTSQQQNPPQAIASTPSGPSLEDLVKQMSVNNLQFQQRTDASIQTLNTQMGQLATQLNNMQAQGSNQLPAQTVVNPNVPNANVSTISLRSGKVIEPAPEKGKKIIEVTSEPSPSELSPAVAETEKNKEKEYVPPVPFPHRVLKNKRIEEEDKEREILDVFRKVAVLPQKQKDPGTFAIPCTIGDSKFENCMLDLGAGINVMPTSVYNNLCLGPLQHTGLIIQLANRSNARPAGVVEDVLVQVNDLIFPADFYILDMEGETRTSRAPIILGRPFMKTAKTKIDVDDGTMSMEFGDIVAKFNIFDAMKHPLEEHSVFHIELISGLVDDTCSELFSIDFPSLAELKVLPENLKYAYLESNEKLPVIISSNLDFDQEHKLLQVLKKHKKAIGWTLADLPGISPSMCMHRILLEDGSKTVRQPQRRLNPLILDVVKKEVTKLLQAGIIYPISDSKWVSPVQVVPKKSGLTVVKNEKNELVPTRVQNSWRVCIDYRRLNQATRKDHFPLPFIDQMLERLAGKSHYCFLDGFSGYFQIHIAPEDQEKTTFTCPFGTFAYRRMPFGLCNAPGTFQRCMISIFSDFIENCMEVFMDDFTVYGSSFDACLNSLNLILERCIETNLVLNYEKCHFMVGQGIVLGHIISEKGISVDPAKIDVISTLPYPSCVREIRSFLGHAGFYRRFIKDFSKIALPLSNLLKNDVTFSFDDKCKQAFDFLKKALTSAPIIQPPDWTLPFELMCDASNYAVGAVLAQRIDKAAHVIYYASRTLDSAQSNYTTTEKELLAIVFALDKFRSYLLGSKVVVFTDHAALKYLLKKPDAKPRLIRWMLLLQEFNVEIKDKSGAENLVADHLSRIERDEDPFPVQDDFPDEQLFLLHGITPWFADIVNFLVAGVFPTGASRSQVIRRCVPDNEIESIFKFSHASQVGGHFGPQRTARKVLDSGFYWPTIFKDAYETYRTCKECQIAGTNITRKSEMPQQPMLFCEVFDVWGIDFMGPFPVSFGFLYILLAVDYVSKWVEAIPTRTNDSRVVADFVRSNIFCRFGIPRAIISDQGTHFCNRTMEALLRKYGVVHRVSTAYHPQTNGQAEISNREIKQVLEKMVQPNRKDWSRRLEDALWAQRTAFKTPIGMSPYRLVFGKACHLPVEVEHRAYWAVKSCNFELQQAGIERKLQLQQLEELRLEAYESSRIYKEKTKHFHDKMISRKEFSVGQQVLLFNSRLKLMAGKLRSKWIGPFVVTNVFPSGAIEIKSTGTGKVFKVNGQRLKLFHDSSMPNIAPVEELSLDEPSYTPAATP</sequence>
<proteinExistence type="predicted"/>
<comment type="caution">
    <text evidence="1">The sequence shown here is derived from an EMBL/GenBank/DDBJ whole genome shotgun (WGS) entry which is preliminary data.</text>
</comment>
<organism evidence="1 2">
    <name type="scientific">Trifolium pratense</name>
    <name type="common">Red clover</name>
    <dbReference type="NCBI Taxonomy" id="57577"/>
    <lineage>
        <taxon>Eukaryota</taxon>
        <taxon>Viridiplantae</taxon>
        <taxon>Streptophyta</taxon>
        <taxon>Embryophyta</taxon>
        <taxon>Tracheophyta</taxon>
        <taxon>Spermatophyta</taxon>
        <taxon>Magnoliopsida</taxon>
        <taxon>eudicotyledons</taxon>
        <taxon>Gunneridae</taxon>
        <taxon>Pentapetalae</taxon>
        <taxon>rosids</taxon>
        <taxon>fabids</taxon>
        <taxon>Fabales</taxon>
        <taxon>Fabaceae</taxon>
        <taxon>Papilionoideae</taxon>
        <taxon>50 kb inversion clade</taxon>
        <taxon>NPAAA clade</taxon>
        <taxon>Hologalegina</taxon>
        <taxon>IRL clade</taxon>
        <taxon>Trifolieae</taxon>
        <taxon>Trifolium</taxon>
    </lineage>
</organism>
<evidence type="ECO:0000313" key="1">
    <source>
        <dbReference type="EMBL" id="CAJ2671830.1"/>
    </source>
</evidence>